<name>A0ABR9VH23_9CYAN</name>
<keyword evidence="9" id="KW-1185">Reference proteome</keyword>
<dbReference type="Pfam" id="PF02518">
    <property type="entry name" value="HATPase_c"/>
    <property type="match status" value="1"/>
</dbReference>
<reference evidence="8 9" key="1">
    <citation type="submission" date="2020-10" db="EMBL/GenBank/DDBJ databases">
        <authorList>
            <person name="Castelo-Branco R."/>
            <person name="Eusebio N."/>
            <person name="Adriana R."/>
            <person name="Vieira A."/>
            <person name="Brugerolle De Fraissinette N."/>
            <person name="Rezende De Castro R."/>
            <person name="Schneider M.P."/>
            <person name="Vasconcelos V."/>
            <person name="Leao P.N."/>
        </authorList>
    </citation>
    <scope>NUCLEOTIDE SEQUENCE [LARGE SCALE GENOMIC DNA]</scope>
    <source>
        <strain evidence="8 9">LEGE 00250</strain>
    </source>
</reference>
<dbReference type="SUPFAM" id="SSF55781">
    <property type="entry name" value="GAF domain-like"/>
    <property type="match status" value="1"/>
</dbReference>
<evidence type="ECO:0000256" key="5">
    <source>
        <dbReference type="ARBA" id="ARBA00023012"/>
    </source>
</evidence>
<dbReference type="RefSeq" id="WP_193943523.1">
    <property type="nucleotide sequence ID" value="NZ_JADEWB010000116.1"/>
</dbReference>
<accession>A0ABR9VH23</accession>
<dbReference type="PANTHER" id="PTHR43642:SF1">
    <property type="entry name" value="HYBRID SIGNAL TRANSDUCTION HISTIDINE KINASE G"/>
    <property type="match status" value="1"/>
</dbReference>
<dbReference type="InterPro" id="IPR004358">
    <property type="entry name" value="Sig_transdc_His_kin-like_C"/>
</dbReference>
<dbReference type="InterPro" id="IPR003018">
    <property type="entry name" value="GAF"/>
</dbReference>
<protein>
    <recommendedName>
        <fullName evidence="2">histidine kinase</fullName>
        <ecNumber evidence="2">2.7.13.3</ecNumber>
    </recommendedName>
</protein>
<feature type="domain" description="Protein kinase" evidence="6">
    <location>
        <begin position="14"/>
        <end position="280"/>
    </location>
</feature>
<evidence type="ECO:0000256" key="4">
    <source>
        <dbReference type="ARBA" id="ARBA00022777"/>
    </source>
</evidence>
<sequence>MSKSNISAITIPGYRITEVIHVSTRTTVYRGEQEKTQTPVIIKTLNAQYPQLHELISLKNQFTITQEIEHPNIIKSYVLETYGNSYALILEDIGGISLHQYAKWQPLTLDWFFHISISIVEALEYLYQNKIIHKDIKPKNIIINPQTKTIKLIDFSISCLLPKEVAEIKNLNVLEGTLPYMSPEQTGRMNRGIDYRTDFYSLGVTFYELLTGQLPFMSNNPLELVHCHLAKTPEHPREINPQIPEIVADIILKLMAKTPEERYQTARGIRYDLEICQQMLLNQGAISHFDLGQRDIADRFIISDKIYGRENEIITLLDAFERVSNGNKELILVAGFSGIGKTAVINEIHKPIIRQQGYFISGKYDQFQRNIPLSALVKALQSLLQQLLTESTDKLQEWKNHILSALGEQGQVIIDVIPELENMIGKQPDVPELTGSAAQNRFNFLFGKFIQIFATKEHPLVIFLDDLQWADAASLKLIELLISETDTQYLLLIGAYRDNEVYTGHPLIITLDNISKADVIVNQINLQPLDKSHLNQLIVDTLYCPESETESLTELLLIKTQGNPFFTNQFMKSMYEDGLISFNFNLGYWQCDIYAAKALYQNDDIVEFLGTQIKKLPVDTQNILKIAACIGNQFDLYTLSIVCEKSQLEIATNLWNALRKGLILPQDERYKFYVNNADSIDVISSSAAELKLNNLERLTVKYKFLHDRVQQAAYFLIPDAEKQATHLKIGKLILKNTDSGELEERIFEIVNQLNISVELITNELDKYELAKLNLIAGQKAKLSTAYEAAVIYLRMGLEQLAIDSWQNQYDLTLNLYVEAVEAEFLNINFDQAQTYIKIVKNHAHSLLDQVKVYEAEMQIYMAQVQIQLAIETGLNITNLLGVNLEKEPPENLNVDDLINLPVMTAPDKIAAMRILANMTAASYFVDPALFPAIIFTMIHLSVKYGNCSSSAHGYVNYGVILCGFFLDIDTGYRYGKLALNLLDKLDAKEIKCRVLVMWNANINFWKNHVDKTIDSLLESINCGIEVGDLEYAGYASAMYNINMILNGENLASIFQHLETYIHLMCNFKQEGTVPVHQVWKQFVLNFLDSNNIKKSDFSGNSFNESVLLPLLLETNSSTTLFSLYLAKSIFFYFFRNTEKCLESAVQGQQYLKYVVGQITVSYHNLYYSLSLLSEYPNQSISEQEASLKTVLANQKQMQFWANHAPQNYQHKYDLVAAEIARVLGNNWQAMELYDQAIAGAKENKYIQEEAIANELAAQFYLESGKIKIAQTYLIDAYYCYVNWGAKAKVEDLETTYPQLLIPILKQKAIDSEEPNLISKLISDSSNSSVSAILDLETVTKASLAISSEIKIEKLLHTLLDVIVENTGAKKAVFILQQEGNLFVVPQYRENQKVELNFTQFSEHQNLPLSVINYVLNTQKDILINDATNEKTFAVDPYIIKYQPKSILCNPILNQGKVIGIIYLENDLTVGAFTPERLKVLKLLSSQAAISLENAQLYGKLEEKVANRTQELNEKNLHLEKTLRELQFTQLQLIQTEKMSSLGQLVAGIAHEINNPVNFIYGNIDHAQNYIEALINLLNLYKQEYPQPTSLLQQKMAEIDLDFLIVDLPKILSSMYVGADRIRNIVLGLRNFSRLDESEMKFVDIHEGIESTLMLLQPRFKEKLGYGQNIVIKDYGKLPLVSCYASQLNQVFMNIISNAIDALYQHEQSLSKAEKELYFSQIKISTAIINNDWVKISIKDNAMGINPEIKQRIFDPFFTTKPVGEGTGLGLSISYQIIVDKHSGRIECLSEPGMGTEFIIQIPINSRQKSNTS</sequence>
<dbReference type="InterPro" id="IPR027417">
    <property type="entry name" value="P-loop_NTPase"/>
</dbReference>
<dbReference type="InterPro" id="IPR011009">
    <property type="entry name" value="Kinase-like_dom_sf"/>
</dbReference>
<comment type="caution">
    <text evidence="8">The sequence shown here is derived from an EMBL/GenBank/DDBJ whole genome shotgun (WGS) entry which is preliminary data.</text>
</comment>
<keyword evidence="4" id="KW-0418">Kinase</keyword>
<dbReference type="InterPro" id="IPR005467">
    <property type="entry name" value="His_kinase_dom"/>
</dbReference>
<feature type="domain" description="Histidine kinase" evidence="7">
    <location>
        <begin position="1547"/>
        <end position="1805"/>
    </location>
</feature>
<dbReference type="Pfam" id="PF01590">
    <property type="entry name" value="GAF"/>
    <property type="match status" value="1"/>
</dbReference>
<comment type="catalytic activity">
    <reaction evidence="1">
        <text>ATP + protein L-histidine = ADP + protein N-phospho-L-histidine.</text>
        <dbReference type="EC" id="2.7.13.3"/>
    </reaction>
</comment>
<evidence type="ECO:0000256" key="3">
    <source>
        <dbReference type="ARBA" id="ARBA00022553"/>
    </source>
</evidence>
<dbReference type="SMART" id="SM00388">
    <property type="entry name" value="HisKA"/>
    <property type="match status" value="1"/>
</dbReference>
<gene>
    <name evidence="8" type="ORF">IQ227_17535</name>
</gene>
<dbReference type="SUPFAM" id="SSF47384">
    <property type="entry name" value="Homodimeric domain of signal transducing histidine kinase"/>
    <property type="match status" value="1"/>
</dbReference>
<dbReference type="SUPFAM" id="SSF52540">
    <property type="entry name" value="P-loop containing nucleoside triphosphate hydrolases"/>
    <property type="match status" value="1"/>
</dbReference>
<keyword evidence="4" id="KW-0808">Transferase</keyword>
<evidence type="ECO:0000313" key="8">
    <source>
        <dbReference type="EMBL" id="MBE9237783.1"/>
    </source>
</evidence>
<dbReference type="InterPro" id="IPR053159">
    <property type="entry name" value="Hybrid_Histidine_Kinase"/>
</dbReference>
<dbReference type="Gene3D" id="3.30.450.40">
    <property type="match status" value="1"/>
</dbReference>
<dbReference type="PROSITE" id="PS50011">
    <property type="entry name" value="PROTEIN_KINASE_DOM"/>
    <property type="match status" value="1"/>
</dbReference>
<dbReference type="SMART" id="SM00220">
    <property type="entry name" value="S_TKc"/>
    <property type="match status" value="1"/>
</dbReference>
<dbReference type="InterPro" id="IPR036097">
    <property type="entry name" value="HisK_dim/P_sf"/>
</dbReference>
<evidence type="ECO:0000259" key="7">
    <source>
        <dbReference type="PROSITE" id="PS50109"/>
    </source>
</evidence>
<dbReference type="SMART" id="SM00387">
    <property type="entry name" value="HATPase_c"/>
    <property type="match status" value="1"/>
</dbReference>
<dbReference type="EC" id="2.7.13.3" evidence="2"/>
<organism evidence="8 9">
    <name type="scientific">Sphaerospermopsis aphanizomenoides LEGE 00250</name>
    <dbReference type="NCBI Taxonomy" id="2777972"/>
    <lineage>
        <taxon>Bacteria</taxon>
        <taxon>Bacillati</taxon>
        <taxon>Cyanobacteriota</taxon>
        <taxon>Cyanophyceae</taxon>
        <taxon>Nostocales</taxon>
        <taxon>Aphanizomenonaceae</taxon>
        <taxon>Sphaerospermopsis</taxon>
        <taxon>Sphaerospermopsis aphanizomenoides</taxon>
    </lineage>
</organism>
<dbReference type="InterPro" id="IPR029016">
    <property type="entry name" value="GAF-like_dom_sf"/>
</dbReference>
<dbReference type="Gene3D" id="3.30.200.20">
    <property type="entry name" value="Phosphorylase Kinase, domain 1"/>
    <property type="match status" value="1"/>
</dbReference>
<dbReference type="CDD" id="cd14014">
    <property type="entry name" value="STKc_PknB_like"/>
    <property type="match status" value="1"/>
</dbReference>
<dbReference type="SUPFAM" id="SSF55874">
    <property type="entry name" value="ATPase domain of HSP90 chaperone/DNA topoisomerase II/histidine kinase"/>
    <property type="match status" value="1"/>
</dbReference>
<dbReference type="Gene3D" id="3.30.565.10">
    <property type="entry name" value="Histidine kinase-like ATPase, C-terminal domain"/>
    <property type="match status" value="1"/>
</dbReference>
<dbReference type="Gene3D" id="1.10.287.130">
    <property type="match status" value="1"/>
</dbReference>
<dbReference type="PRINTS" id="PR00344">
    <property type="entry name" value="BCTRLSENSOR"/>
</dbReference>
<dbReference type="SUPFAM" id="SSF56112">
    <property type="entry name" value="Protein kinase-like (PK-like)"/>
    <property type="match status" value="1"/>
</dbReference>
<dbReference type="InterPro" id="IPR036890">
    <property type="entry name" value="HATPase_C_sf"/>
</dbReference>
<dbReference type="InterPro" id="IPR003661">
    <property type="entry name" value="HisK_dim/P_dom"/>
</dbReference>
<evidence type="ECO:0000256" key="2">
    <source>
        <dbReference type="ARBA" id="ARBA00012438"/>
    </source>
</evidence>
<evidence type="ECO:0000259" key="6">
    <source>
        <dbReference type="PROSITE" id="PS50011"/>
    </source>
</evidence>
<dbReference type="SMART" id="SM00065">
    <property type="entry name" value="GAF"/>
    <property type="match status" value="1"/>
</dbReference>
<evidence type="ECO:0000313" key="9">
    <source>
        <dbReference type="Proteomes" id="UP000606776"/>
    </source>
</evidence>
<dbReference type="EMBL" id="JADEWB010000116">
    <property type="protein sequence ID" value="MBE9237783.1"/>
    <property type="molecule type" value="Genomic_DNA"/>
</dbReference>
<dbReference type="PANTHER" id="PTHR43642">
    <property type="entry name" value="HYBRID SIGNAL TRANSDUCTION HISTIDINE KINASE G"/>
    <property type="match status" value="1"/>
</dbReference>
<dbReference type="PROSITE" id="PS50109">
    <property type="entry name" value="HIS_KIN"/>
    <property type="match status" value="1"/>
</dbReference>
<dbReference type="Proteomes" id="UP000606776">
    <property type="component" value="Unassembled WGS sequence"/>
</dbReference>
<dbReference type="Gene3D" id="3.40.50.300">
    <property type="entry name" value="P-loop containing nucleotide triphosphate hydrolases"/>
    <property type="match status" value="1"/>
</dbReference>
<dbReference type="PROSITE" id="PS00108">
    <property type="entry name" value="PROTEIN_KINASE_ST"/>
    <property type="match status" value="1"/>
</dbReference>
<dbReference type="Pfam" id="PF00069">
    <property type="entry name" value="Pkinase"/>
    <property type="match status" value="1"/>
</dbReference>
<keyword evidence="3" id="KW-0597">Phosphoprotein</keyword>
<dbReference type="InterPro" id="IPR003594">
    <property type="entry name" value="HATPase_dom"/>
</dbReference>
<proteinExistence type="predicted"/>
<dbReference type="InterPro" id="IPR000719">
    <property type="entry name" value="Prot_kinase_dom"/>
</dbReference>
<dbReference type="Pfam" id="PF13191">
    <property type="entry name" value="AAA_16"/>
    <property type="match status" value="1"/>
</dbReference>
<dbReference type="CDD" id="cd00082">
    <property type="entry name" value="HisKA"/>
    <property type="match status" value="1"/>
</dbReference>
<dbReference type="InterPro" id="IPR008271">
    <property type="entry name" value="Ser/Thr_kinase_AS"/>
</dbReference>
<dbReference type="Gene3D" id="1.10.510.10">
    <property type="entry name" value="Transferase(Phosphotransferase) domain 1"/>
    <property type="match status" value="1"/>
</dbReference>
<evidence type="ECO:0000256" key="1">
    <source>
        <dbReference type="ARBA" id="ARBA00000085"/>
    </source>
</evidence>
<dbReference type="InterPro" id="IPR041664">
    <property type="entry name" value="AAA_16"/>
</dbReference>
<keyword evidence="5" id="KW-0902">Two-component regulatory system</keyword>